<evidence type="ECO:0000313" key="1">
    <source>
        <dbReference type="EMBL" id="GMT21036.1"/>
    </source>
</evidence>
<keyword evidence="3" id="KW-1185">Reference proteome</keyword>
<protein>
    <submittedName>
        <fullName evidence="1">Uncharacterized protein</fullName>
    </submittedName>
</protein>
<feature type="non-terminal residue" evidence="1">
    <location>
        <position position="1"/>
    </location>
</feature>
<dbReference type="EMBL" id="BTSY01000003">
    <property type="protein sequence ID" value="GMT21037.1"/>
    <property type="molecule type" value="Genomic_DNA"/>
</dbReference>
<sequence>SQFRYMWESHNYCASRVNLSHVGGKRRASMSVIHRSGRVSKGGRIESSIDDHDDAEVGHELVEQLLVTLNCKEEMDNATRCTVRPVLANVRSDHQLSQFFDSTIRRCNHTQKWFAVVEFLDYNYEII</sequence>
<proteinExistence type="predicted"/>
<dbReference type="Proteomes" id="UP001432322">
    <property type="component" value="Unassembled WGS sequence"/>
</dbReference>
<reference evidence="1" key="1">
    <citation type="submission" date="2023-10" db="EMBL/GenBank/DDBJ databases">
        <title>Genome assembly of Pristionchus species.</title>
        <authorList>
            <person name="Yoshida K."/>
            <person name="Sommer R.J."/>
        </authorList>
    </citation>
    <scope>NUCLEOTIDE SEQUENCE</scope>
    <source>
        <strain evidence="1">RS5133</strain>
    </source>
</reference>
<accession>A0AAV5VR43</accession>
<name>A0AAV5VR43_9BILA</name>
<evidence type="ECO:0000313" key="2">
    <source>
        <dbReference type="EMBL" id="GMT21037.1"/>
    </source>
</evidence>
<feature type="non-terminal residue" evidence="1">
    <location>
        <position position="127"/>
    </location>
</feature>
<organism evidence="1 3">
    <name type="scientific">Pristionchus fissidentatus</name>
    <dbReference type="NCBI Taxonomy" id="1538716"/>
    <lineage>
        <taxon>Eukaryota</taxon>
        <taxon>Metazoa</taxon>
        <taxon>Ecdysozoa</taxon>
        <taxon>Nematoda</taxon>
        <taxon>Chromadorea</taxon>
        <taxon>Rhabditida</taxon>
        <taxon>Rhabditina</taxon>
        <taxon>Diplogasteromorpha</taxon>
        <taxon>Diplogasteroidea</taxon>
        <taxon>Neodiplogasteridae</taxon>
        <taxon>Pristionchus</taxon>
    </lineage>
</organism>
<gene>
    <name evidence="1" type="ORF">PFISCL1PPCAC_12333</name>
    <name evidence="2" type="ORF">PFISCL1PPCAC_12334</name>
</gene>
<comment type="caution">
    <text evidence="1">The sequence shown here is derived from an EMBL/GenBank/DDBJ whole genome shotgun (WGS) entry which is preliminary data.</text>
</comment>
<dbReference type="EMBL" id="BTSY01000003">
    <property type="protein sequence ID" value="GMT21036.1"/>
    <property type="molecule type" value="Genomic_DNA"/>
</dbReference>
<dbReference type="AlphaFoldDB" id="A0AAV5VR43"/>
<evidence type="ECO:0000313" key="3">
    <source>
        <dbReference type="Proteomes" id="UP001432322"/>
    </source>
</evidence>